<keyword evidence="2" id="KW-0285">Flavoprotein</keyword>
<dbReference type="AlphaFoldDB" id="A0AAV6HN83"/>
<sequence>MLNLVWILIMGLSLDHLWGTKIGGSTFGTSGRRHSAADLLSYAKTFNTRVVVHASDERVLVALDPAYAM</sequence>
<accession>A0AAV6HN83</accession>
<evidence type="ECO:0000313" key="5">
    <source>
        <dbReference type="EMBL" id="KAG5513091.1"/>
    </source>
</evidence>
<comment type="cofactor">
    <cofactor evidence="1">
        <name>FAD</name>
        <dbReference type="ChEBI" id="CHEBI:57692"/>
    </cofactor>
</comment>
<dbReference type="InterPro" id="IPR036188">
    <property type="entry name" value="FAD/NAD-bd_sf"/>
</dbReference>
<protein>
    <submittedName>
        <fullName evidence="5">Uncharacterized protein</fullName>
    </submittedName>
</protein>
<dbReference type="Gene3D" id="3.30.410.40">
    <property type="match status" value="1"/>
</dbReference>
<comment type="caution">
    <text evidence="5">The sequence shown here is derived from an EMBL/GenBank/DDBJ whole genome shotgun (WGS) entry which is preliminary data.</text>
</comment>
<name>A0AAV6HN83_9ERIC</name>
<dbReference type="InterPro" id="IPR051871">
    <property type="entry name" value="GMC_Oxidoreductase-Related"/>
</dbReference>
<gene>
    <name evidence="5" type="ORF">RHGRI_038478</name>
</gene>
<evidence type="ECO:0000256" key="3">
    <source>
        <dbReference type="ARBA" id="ARBA00022827"/>
    </source>
</evidence>
<reference evidence="5" key="1">
    <citation type="submission" date="2020-08" db="EMBL/GenBank/DDBJ databases">
        <title>Plant Genome Project.</title>
        <authorList>
            <person name="Zhang R.-G."/>
        </authorList>
    </citation>
    <scope>NUCLEOTIDE SEQUENCE</scope>
    <source>
        <strain evidence="5">WSP0</strain>
        <tissue evidence="5">Leaf</tissue>
    </source>
</reference>
<evidence type="ECO:0000313" key="6">
    <source>
        <dbReference type="Proteomes" id="UP000823749"/>
    </source>
</evidence>
<keyword evidence="3" id="KW-0274">FAD</keyword>
<evidence type="ECO:0000256" key="4">
    <source>
        <dbReference type="SAM" id="SignalP"/>
    </source>
</evidence>
<dbReference type="EMBL" id="JACTNZ010000015">
    <property type="protein sequence ID" value="KAG5513091.1"/>
    <property type="molecule type" value="Genomic_DNA"/>
</dbReference>
<evidence type="ECO:0000256" key="2">
    <source>
        <dbReference type="ARBA" id="ARBA00022630"/>
    </source>
</evidence>
<organism evidence="5 6">
    <name type="scientific">Rhododendron griersonianum</name>
    <dbReference type="NCBI Taxonomy" id="479676"/>
    <lineage>
        <taxon>Eukaryota</taxon>
        <taxon>Viridiplantae</taxon>
        <taxon>Streptophyta</taxon>
        <taxon>Embryophyta</taxon>
        <taxon>Tracheophyta</taxon>
        <taxon>Spermatophyta</taxon>
        <taxon>Magnoliopsida</taxon>
        <taxon>eudicotyledons</taxon>
        <taxon>Gunneridae</taxon>
        <taxon>Pentapetalae</taxon>
        <taxon>asterids</taxon>
        <taxon>Ericales</taxon>
        <taxon>Ericaceae</taxon>
        <taxon>Ericoideae</taxon>
        <taxon>Rhodoreae</taxon>
        <taxon>Rhododendron</taxon>
    </lineage>
</organism>
<keyword evidence="6" id="KW-1185">Reference proteome</keyword>
<proteinExistence type="predicted"/>
<evidence type="ECO:0000256" key="1">
    <source>
        <dbReference type="ARBA" id="ARBA00001974"/>
    </source>
</evidence>
<dbReference type="Proteomes" id="UP000823749">
    <property type="component" value="Unassembled WGS sequence"/>
</dbReference>
<feature type="chain" id="PRO_5043417150" evidence="4">
    <location>
        <begin position="20"/>
        <end position="69"/>
    </location>
</feature>
<dbReference type="PANTHER" id="PTHR45968">
    <property type="entry name" value="OSJNBA0019K04.7 PROTEIN"/>
    <property type="match status" value="1"/>
</dbReference>
<dbReference type="Gene3D" id="3.50.50.60">
    <property type="entry name" value="FAD/NAD(P)-binding domain"/>
    <property type="match status" value="1"/>
</dbReference>
<keyword evidence="4" id="KW-0732">Signal</keyword>
<dbReference type="PANTHER" id="PTHR45968:SF2">
    <property type="entry name" value="(R)-MANDELONITRILE LYASE-LIKE"/>
    <property type="match status" value="1"/>
</dbReference>
<feature type="signal peptide" evidence="4">
    <location>
        <begin position="1"/>
        <end position="19"/>
    </location>
</feature>